<feature type="region of interest" description="Disordered" evidence="1">
    <location>
        <begin position="49"/>
        <end position="96"/>
    </location>
</feature>
<feature type="compositionally biased region" description="Gly residues" evidence="1">
    <location>
        <begin position="75"/>
        <end position="84"/>
    </location>
</feature>
<feature type="transmembrane region" description="Helical" evidence="2">
    <location>
        <begin position="232"/>
        <end position="254"/>
    </location>
</feature>
<feature type="transmembrane region" description="Helical" evidence="2">
    <location>
        <begin position="177"/>
        <end position="197"/>
    </location>
</feature>
<keyword evidence="2" id="KW-1133">Transmembrane helix</keyword>
<feature type="transmembrane region" description="Helical" evidence="2">
    <location>
        <begin position="366"/>
        <end position="386"/>
    </location>
</feature>
<feature type="transmembrane region" description="Helical" evidence="2">
    <location>
        <begin position="139"/>
        <end position="157"/>
    </location>
</feature>
<evidence type="ECO:0000256" key="2">
    <source>
        <dbReference type="SAM" id="Phobius"/>
    </source>
</evidence>
<keyword evidence="2" id="KW-0812">Transmembrane</keyword>
<evidence type="ECO:0000313" key="4">
    <source>
        <dbReference type="Proteomes" id="UP001219518"/>
    </source>
</evidence>
<dbReference type="Proteomes" id="UP001219518">
    <property type="component" value="Unassembled WGS sequence"/>
</dbReference>
<feature type="transmembrane region" description="Helical" evidence="2">
    <location>
        <begin position="266"/>
        <end position="289"/>
    </location>
</feature>
<feature type="transmembrane region" description="Helical" evidence="2">
    <location>
        <begin position="340"/>
        <end position="360"/>
    </location>
</feature>
<keyword evidence="3" id="KW-0675">Receptor</keyword>
<proteinExistence type="predicted"/>
<reference evidence="3" key="2">
    <citation type="journal article" date="2023" name="BMC Genomics">
        <title>Pest status, molecular evolution, and epigenetic factors derived from the genome assembly of Frankliniella fusca, a thysanopteran phytovirus vector.</title>
        <authorList>
            <person name="Catto M.A."/>
            <person name="Labadie P.E."/>
            <person name="Jacobson A.L."/>
            <person name="Kennedy G.G."/>
            <person name="Srinivasan R."/>
            <person name="Hunt B.G."/>
        </authorList>
    </citation>
    <scope>NUCLEOTIDE SEQUENCE</scope>
    <source>
        <strain evidence="3">PL_HMW_Pooled</strain>
    </source>
</reference>
<keyword evidence="4" id="KW-1185">Reference proteome</keyword>
<dbReference type="EMBL" id="JAHWGI010001134">
    <property type="protein sequence ID" value="KAK3923026.1"/>
    <property type="molecule type" value="Genomic_DNA"/>
</dbReference>
<feature type="transmembrane region" description="Helical" evidence="2">
    <location>
        <begin position="407"/>
        <end position="424"/>
    </location>
</feature>
<evidence type="ECO:0000256" key="1">
    <source>
        <dbReference type="SAM" id="MobiDB-lite"/>
    </source>
</evidence>
<name>A0AAE1HLU5_9NEOP</name>
<protein>
    <submittedName>
        <fullName evidence="3">Gustatory and odorant receptor 24</fullName>
    </submittedName>
</protein>
<comment type="caution">
    <text evidence="3">The sequence shown here is derived from an EMBL/GenBank/DDBJ whole genome shotgun (WGS) entry which is preliminary data.</text>
</comment>
<dbReference type="AlphaFoldDB" id="A0AAE1HLU5"/>
<reference evidence="3" key="1">
    <citation type="submission" date="2021-07" db="EMBL/GenBank/DDBJ databases">
        <authorList>
            <person name="Catto M.A."/>
            <person name="Jacobson A."/>
            <person name="Kennedy G."/>
            <person name="Labadie P."/>
            <person name="Hunt B.G."/>
            <person name="Srinivasan R."/>
        </authorList>
    </citation>
    <scope>NUCLEOTIDE SEQUENCE</scope>
    <source>
        <strain evidence="3">PL_HMW_Pooled</strain>
        <tissue evidence="3">Head</tissue>
    </source>
</reference>
<organism evidence="3 4">
    <name type="scientific">Frankliniella fusca</name>
    <dbReference type="NCBI Taxonomy" id="407009"/>
    <lineage>
        <taxon>Eukaryota</taxon>
        <taxon>Metazoa</taxon>
        <taxon>Ecdysozoa</taxon>
        <taxon>Arthropoda</taxon>
        <taxon>Hexapoda</taxon>
        <taxon>Insecta</taxon>
        <taxon>Pterygota</taxon>
        <taxon>Neoptera</taxon>
        <taxon>Paraneoptera</taxon>
        <taxon>Thysanoptera</taxon>
        <taxon>Terebrantia</taxon>
        <taxon>Thripoidea</taxon>
        <taxon>Thripidae</taxon>
        <taxon>Frankliniella</taxon>
    </lineage>
</organism>
<accession>A0AAE1HLU5</accession>
<evidence type="ECO:0000313" key="3">
    <source>
        <dbReference type="EMBL" id="KAK3923026.1"/>
    </source>
</evidence>
<gene>
    <name evidence="3" type="ORF">KUF71_001685</name>
</gene>
<keyword evidence="2" id="KW-0472">Membrane</keyword>
<sequence>MVLLSQRLQQVRQQVRQPVAAPHHLGLAWEDDPFQVQWMVGQQRVRSLPAPLQTDSAKRLQQVAPVREPPPRPPGQGGGGGGGESDPPGLDNTNNHGDLFGGNGLFEDLRLLGLGLAACGLLPLTFRPVRFSFHPTRSTLLYSLGVTLAVCWSGWRLVTDRLELFETRRRVTLHTRFTAVVGIGSMTGLCMTPLLWLEARHVRRHLPAAAELMRTFGSTFHRSPSRRSARTLSRCSVAMLVLSVPASEAMWLYLLAPEGGHWTHIFAHNQVLVLPIFVSGVVAGSAYCVKRFADALRAAMSKELEGPCLAAARVDAYRRAWLQLRELTERLVRTPLTANAMLLHMLLMSTLATYQALVGLREGEVTLALLLFMLGTQYYLLLLLVCDAVHRAVEAVRTEAHRNRARQVARPRAVVVIIITIIIIDCSPCCSAAGQQGLLVPAGDVRQPVRSNRGPGGGDHVPGACGFLYAEGDCRRLLGSQQSDYDIRRHL</sequence>